<protein>
    <submittedName>
        <fullName evidence="1">Sporulation protein</fullName>
    </submittedName>
</protein>
<evidence type="ECO:0000313" key="2">
    <source>
        <dbReference type="Proteomes" id="UP000037326"/>
    </source>
</evidence>
<sequence length="82" mass="9572">MNRGFFNSIEQKTGVSMDEIFALANEIQHADFKNEKQVRKIVRRVSKMSKRQITQELEDQLVQSIIQDGNSLDLDKITKMMK</sequence>
<dbReference type="OrthoDB" id="2474248at2"/>
<reference evidence="2" key="1">
    <citation type="submission" date="2015-07" db="EMBL/GenBank/DDBJ databases">
        <authorList>
            <consortium name="Consortium for Microbial Forensics and Genomics (microFORGE)"/>
            <person name="Knight B.M."/>
            <person name="Roberts D.P."/>
            <person name="Lin D."/>
            <person name="Hari K."/>
            <person name="Fletcher J."/>
            <person name="Melcher U."/>
            <person name="Blagden T."/>
            <person name="Winegar R.A."/>
        </authorList>
    </citation>
    <scope>NUCLEOTIDE SEQUENCE [LARGE SCALE GENOMIC DNA]</scope>
    <source>
        <strain evidence="2">DSM 23493</strain>
    </source>
</reference>
<comment type="caution">
    <text evidence="1">The sequence shown here is derived from an EMBL/GenBank/DDBJ whole genome shotgun (WGS) entry which is preliminary data.</text>
</comment>
<accession>A0A0K9F3T6</accession>
<dbReference type="InterPro" id="IPR025942">
    <property type="entry name" value="SpoVIF"/>
</dbReference>
<dbReference type="PATRIC" id="fig|582475.4.peg.2931"/>
<dbReference type="EMBL" id="LFXJ01000010">
    <property type="protein sequence ID" value="KMY29259.1"/>
    <property type="molecule type" value="Genomic_DNA"/>
</dbReference>
<name>A0A0K9F3T6_9BACI</name>
<dbReference type="Proteomes" id="UP000037326">
    <property type="component" value="Unassembled WGS sequence"/>
</dbReference>
<dbReference type="AlphaFoldDB" id="A0A0K9F3T6"/>
<organism evidence="1 2">
    <name type="scientific">Lysinibacillus xylanilyticus</name>
    <dbReference type="NCBI Taxonomy" id="582475"/>
    <lineage>
        <taxon>Bacteria</taxon>
        <taxon>Bacillati</taxon>
        <taxon>Bacillota</taxon>
        <taxon>Bacilli</taxon>
        <taxon>Bacillales</taxon>
        <taxon>Bacillaceae</taxon>
        <taxon>Lysinibacillus</taxon>
    </lineage>
</organism>
<dbReference type="Pfam" id="PF14069">
    <property type="entry name" value="SpoVIF"/>
    <property type="match status" value="1"/>
</dbReference>
<dbReference type="GeneID" id="96600363"/>
<gene>
    <name evidence="1" type="ORF">ACZ11_19325</name>
</gene>
<proteinExistence type="predicted"/>
<evidence type="ECO:0000313" key="1">
    <source>
        <dbReference type="EMBL" id="KMY29259.1"/>
    </source>
</evidence>
<dbReference type="RefSeq" id="WP_049668164.1">
    <property type="nucleotide sequence ID" value="NZ_JBIVOC010000001.1"/>
</dbReference>